<gene>
    <name evidence="11" type="ORF">MIZ03_3872</name>
</gene>
<evidence type="ECO:0000256" key="1">
    <source>
        <dbReference type="ARBA" id="ARBA00004141"/>
    </source>
</evidence>
<proteinExistence type="inferred from homology"/>
<comment type="similarity">
    <text evidence="2">Belongs to the cation diffusion facilitator (CDF) transporter (TC 2.A.4) family.</text>
</comment>
<dbReference type="RefSeq" id="WP_223904864.1">
    <property type="nucleotide sequence ID" value="NZ_AP024238.1"/>
</dbReference>
<evidence type="ECO:0000313" key="11">
    <source>
        <dbReference type="EMBL" id="BCO28962.1"/>
    </source>
</evidence>
<dbReference type="SUPFAM" id="SSF161111">
    <property type="entry name" value="Cation efflux protein transmembrane domain-like"/>
    <property type="match status" value="1"/>
</dbReference>
<feature type="transmembrane region" description="Helical" evidence="8">
    <location>
        <begin position="96"/>
        <end position="117"/>
    </location>
</feature>
<organism evidence="11 12">
    <name type="scientific">Rhodoferax lithotrophicus</name>
    <dbReference type="NCBI Taxonomy" id="2798804"/>
    <lineage>
        <taxon>Bacteria</taxon>
        <taxon>Pseudomonadati</taxon>
        <taxon>Pseudomonadota</taxon>
        <taxon>Betaproteobacteria</taxon>
        <taxon>Burkholderiales</taxon>
        <taxon>Comamonadaceae</taxon>
        <taxon>Rhodoferax</taxon>
    </lineage>
</organism>
<keyword evidence="6 8" id="KW-0472">Membrane</keyword>
<dbReference type="InterPro" id="IPR002524">
    <property type="entry name" value="Cation_efflux"/>
</dbReference>
<reference evidence="11 12" key="1">
    <citation type="journal article" date="2021" name="Microbiol. Spectr.">
        <title>A Single Bacterium Capable of Oxidation and Reduction of Iron at Circumneutral pH.</title>
        <authorList>
            <person name="Kato S."/>
            <person name="Ohkuma M."/>
        </authorList>
    </citation>
    <scope>NUCLEOTIDE SEQUENCE [LARGE SCALE GENOMIC DNA]</scope>
    <source>
        <strain evidence="11 12">MIZ03</strain>
    </source>
</reference>
<dbReference type="EMBL" id="AP024238">
    <property type="protein sequence ID" value="BCO28962.1"/>
    <property type="molecule type" value="Genomic_DNA"/>
</dbReference>
<dbReference type="InterPro" id="IPR027469">
    <property type="entry name" value="Cation_efflux_TMD_sf"/>
</dbReference>
<comment type="subcellular location">
    <subcellularLocation>
        <location evidence="1">Membrane</location>
        <topology evidence="1">Multi-pass membrane protein</topology>
    </subcellularLocation>
</comment>
<keyword evidence="12" id="KW-1185">Reference proteome</keyword>
<evidence type="ECO:0000256" key="7">
    <source>
        <dbReference type="SAM" id="MobiDB-lite"/>
    </source>
</evidence>
<accession>A0ABM7MS41</accession>
<keyword evidence="3" id="KW-0813">Transport</keyword>
<dbReference type="Gene3D" id="3.30.70.1350">
    <property type="entry name" value="Cation efflux protein, cytoplasmic domain"/>
    <property type="match status" value="1"/>
</dbReference>
<evidence type="ECO:0000313" key="12">
    <source>
        <dbReference type="Proteomes" id="UP000824366"/>
    </source>
</evidence>
<evidence type="ECO:0000259" key="10">
    <source>
        <dbReference type="Pfam" id="PF16916"/>
    </source>
</evidence>
<dbReference type="InterPro" id="IPR027470">
    <property type="entry name" value="Cation_efflux_CTD"/>
</dbReference>
<dbReference type="NCBIfam" id="TIGR01297">
    <property type="entry name" value="CDF"/>
    <property type="match status" value="1"/>
</dbReference>
<dbReference type="PANTHER" id="PTHR43840:SF15">
    <property type="entry name" value="MITOCHONDRIAL METAL TRANSPORTER 1-RELATED"/>
    <property type="match status" value="1"/>
</dbReference>
<name>A0ABM7MS41_9BURK</name>
<evidence type="ECO:0000259" key="9">
    <source>
        <dbReference type="Pfam" id="PF01545"/>
    </source>
</evidence>
<feature type="domain" description="Cation efflux protein transmembrane" evidence="9">
    <location>
        <begin position="29"/>
        <end position="222"/>
    </location>
</feature>
<protein>
    <submittedName>
        <fullName evidence="11">Ferrous-iron efflux pump FieF</fullName>
    </submittedName>
</protein>
<dbReference type="SUPFAM" id="SSF160240">
    <property type="entry name" value="Cation efflux protein cytoplasmic domain-like"/>
    <property type="match status" value="1"/>
</dbReference>
<sequence length="325" mass="35214">MRSDEFPDNNEDSQFTPAERSAAASRSTWVSVAVNLLLTIAQIVAGVLAKSQGLIADGIHSLSDLVADFVVLFANHHSQKAADEDHPYGHQRFETAASLVLGVLLLAVGLGMLWSAAHKLQSPETIATVHITALWVAAGALTAKELLFRYMLAVAKRVKSSMLVANAWHARSDAASSLVVGVGIIGNLAGYPILDPIAAAIVGFMVTKMGWSFGWDALHDLMDRAADEAEVQAIRQTLLETAGIRDAHDVRTRKMGDMIVVDAHLEVDATLSVEQGHDIAVAARERVMQRHRVLNMMTHVDPFKRPDRDHLPLNPVAEKRPVSPA</sequence>
<dbReference type="InterPro" id="IPR058533">
    <property type="entry name" value="Cation_efflux_TM"/>
</dbReference>
<keyword evidence="4 8" id="KW-0812">Transmembrane</keyword>
<evidence type="ECO:0000256" key="5">
    <source>
        <dbReference type="ARBA" id="ARBA00022989"/>
    </source>
</evidence>
<dbReference type="PANTHER" id="PTHR43840">
    <property type="entry name" value="MITOCHONDRIAL METAL TRANSPORTER 1-RELATED"/>
    <property type="match status" value="1"/>
</dbReference>
<dbReference type="Proteomes" id="UP000824366">
    <property type="component" value="Chromosome"/>
</dbReference>
<feature type="transmembrane region" description="Helical" evidence="8">
    <location>
        <begin position="29"/>
        <end position="49"/>
    </location>
</feature>
<feature type="region of interest" description="Disordered" evidence="7">
    <location>
        <begin position="304"/>
        <end position="325"/>
    </location>
</feature>
<dbReference type="Gene3D" id="1.20.1510.10">
    <property type="entry name" value="Cation efflux protein transmembrane domain"/>
    <property type="match status" value="1"/>
</dbReference>
<evidence type="ECO:0000256" key="6">
    <source>
        <dbReference type="ARBA" id="ARBA00023136"/>
    </source>
</evidence>
<evidence type="ECO:0000256" key="8">
    <source>
        <dbReference type="SAM" id="Phobius"/>
    </source>
</evidence>
<keyword evidence="5 8" id="KW-1133">Transmembrane helix</keyword>
<evidence type="ECO:0000256" key="4">
    <source>
        <dbReference type="ARBA" id="ARBA00022692"/>
    </source>
</evidence>
<dbReference type="Pfam" id="PF01545">
    <property type="entry name" value="Cation_efflux"/>
    <property type="match status" value="1"/>
</dbReference>
<evidence type="ECO:0000256" key="2">
    <source>
        <dbReference type="ARBA" id="ARBA00008114"/>
    </source>
</evidence>
<dbReference type="InterPro" id="IPR050291">
    <property type="entry name" value="CDF_Transporter"/>
</dbReference>
<dbReference type="Pfam" id="PF16916">
    <property type="entry name" value="ZT_dimer"/>
    <property type="match status" value="1"/>
</dbReference>
<evidence type="ECO:0000256" key="3">
    <source>
        <dbReference type="ARBA" id="ARBA00022448"/>
    </source>
</evidence>
<dbReference type="InterPro" id="IPR036837">
    <property type="entry name" value="Cation_efflux_CTD_sf"/>
</dbReference>
<feature type="transmembrane region" description="Helical" evidence="8">
    <location>
        <begin position="173"/>
        <end position="191"/>
    </location>
</feature>
<feature type="transmembrane region" description="Helical" evidence="8">
    <location>
        <begin position="129"/>
        <end position="152"/>
    </location>
</feature>
<feature type="domain" description="Cation efflux protein cytoplasmic" evidence="10">
    <location>
        <begin position="227"/>
        <end position="302"/>
    </location>
</feature>